<dbReference type="PANTHER" id="PTHR23402">
    <property type="entry name" value="PROTEASE FAMILY C15 PYROGLUTAMYL-PEPTIDASE I-RELATED"/>
    <property type="match status" value="1"/>
</dbReference>
<evidence type="ECO:0000256" key="7">
    <source>
        <dbReference type="ARBA" id="ARBA00030836"/>
    </source>
</evidence>
<evidence type="ECO:0000313" key="9">
    <source>
        <dbReference type="EMBL" id="NUU04418.1"/>
    </source>
</evidence>
<dbReference type="InterPro" id="IPR000816">
    <property type="entry name" value="Peptidase_C15"/>
</dbReference>
<evidence type="ECO:0000256" key="1">
    <source>
        <dbReference type="ARBA" id="ARBA00006641"/>
    </source>
</evidence>
<dbReference type="PIRSF" id="PIRSF015592">
    <property type="entry name" value="Prld-crbxl_pptds"/>
    <property type="match status" value="1"/>
</dbReference>
<dbReference type="GO" id="GO:0016920">
    <property type="term" value="F:pyroglutamyl-peptidase activity"/>
    <property type="evidence" value="ECO:0007669"/>
    <property type="project" value="UniProtKB-EC"/>
</dbReference>
<name>A0ABX2M388_9BURK</name>
<comment type="caution">
    <text evidence="9">The sequence shown here is derived from an EMBL/GenBank/DDBJ whole genome shotgun (WGS) entry which is preliminary data.</text>
</comment>
<dbReference type="PRINTS" id="PR00706">
    <property type="entry name" value="PYROGLUPTASE"/>
</dbReference>
<evidence type="ECO:0000313" key="10">
    <source>
        <dbReference type="Proteomes" id="UP000536746"/>
    </source>
</evidence>
<dbReference type="CDD" id="cd00501">
    <property type="entry name" value="Peptidase_C15"/>
    <property type="match status" value="1"/>
</dbReference>
<dbReference type="Gene3D" id="3.40.630.20">
    <property type="entry name" value="Peptidase C15, pyroglutamyl peptidase I-like"/>
    <property type="match status" value="1"/>
</dbReference>
<accession>A0ABX2M388</accession>
<reference evidence="9 10" key="1">
    <citation type="journal article" date="2020" name="Front. Plant Sci.">
        <title>Isolation of Rhizosphere Bacteria That Improve Quality and Water Stress Tolerance in Greenhouse Ornamentals.</title>
        <authorList>
            <person name="Nordstedt N.P."/>
            <person name="Jones M.L."/>
        </authorList>
    </citation>
    <scope>NUCLEOTIDE SEQUENCE [LARGE SCALE GENOMIC DNA]</scope>
    <source>
        <strain evidence="9 10">C6C2</strain>
    </source>
</reference>
<proteinExistence type="inferred from homology"/>
<keyword evidence="5 9" id="KW-0378">Hydrolase</keyword>
<dbReference type="InterPro" id="IPR036440">
    <property type="entry name" value="Peptidase_C15-like_sf"/>
</dbReference>
<evidence type="ECO:0000256" key="8">
    <source>
        <dbReference type="ARBA" id="ARBA00031559"/>
    </source>
</evidence>
<keyword evidence="10" id="KW-1185">Reference proteome</keyword>
<protein>
    <recommendedName>
        <fullName evidence="2">Pyrrolidone-carboxylate peptidase</fullName>
    </recommendedName>
    <alternativeName>
        <fullName evidence="7">5-oxoprolyl-peptidase</fullName>
    </alternativeName>
    <alternativeName>
        <fullName evidence="8">Pyroglutamyl-peptidase I</fullName>
    </alternativeName>
</protein>
<organism evidence="9 10">
    <name type="scientific">Herbaspirillum robiniae</name>
    <dbReference type="NCBI Taxonomy" id="2014887"/>
    <lineage>
        <taxon>Bacteria</taxon>
        <taxon>Pseudomonadati</taxon>
        <taxon>Pseudomonadota</taxon>
        <taxon>Betaproteobacteria</taxon>
        <taxon>Burkholderiales</taxon>
        <taxon>Oxalobacteraceae</taxon>
        <taxon>Herbaspirillum</taxon>
    </lineage>
</organism>
<dbReference type="SUPFAM" id="SSF53182">
    <property type="entry name" value="Pyrrolidone carboxyl peptidase (pyroglutamate aminopeptidase)"/>
    <property type="match status" value="1"/>
</dbReference>
<gene>
    <name evidence="9" type="primary">pcp</name>
    <name evidence="9" type="ORF">HNO84_22665</name>
</gene>
<sequence length="214" mass="23545">MASNNCAERTVLLTAFEPFAGDEINPSWEAAHPLNGWRCCNARIQVAKLPCVFGRAVAEMEAAINLYQPSLIIGTGLARDIDDFRLERVAVNIIDATIPDNIGQQPRDQHITQDGAAAYFSSLPLRKIEAALQSDQIPVSISYSAGTYVGNHVFYALMRHLERLGNLDKVPAGFIHLPYLPQQAALMSHRPPSMALEMMIRGLGTTIRTCLKCI</sequence>
<dbReference type="PANTHER" id="PTHR23402:SF1">
    <property type="entry name" value="PYROGLUTAMYL-PEPTIDASE I"/>
    <property type="match status" value="1"/>
</dbReference>
<evidence type="ECO:0000256" key="6">
    <source>
        <dbReference type="ARBA" id="ARBA00022807"/>
    </source>
</evidence>
<evidence type="ECO:0000256" key="5">
    <source>
        <dbReference type="ARBA" id="ARBA00022801"/>
    </source>
</evidence>
<dbReference type="InterPro" id="IPR029762">
    <property type="entry name" value="PGP-I_bact-type"/>
</dbReference>
<dbReference type="Proteomes" id="UP000536746">
    <property type="component" value="Unassembled WGS sequence"/>
</dbReference>
<comment type="similarity">
    <text evidence="1">Belongs to the peptidase C15 family.</text>
</comment>
<keyword evidence="6" id="KW-0788">Thiol protease</keyword>
<evidence type="ECO:0000256" key="4">
    <source>
        <dbReference type="ARBA" id="ARBA00022670"/>
    </source>
</evidence>
<keyword evidence="4" id="KW-0645">Protease</keyword>
<dbReference type="NCBIfam" id="TIGR00504">
    <property type="entry name" value="pyro_pdase"/>
    <property type="match status" value="1"/>
</dbReference>
<dbReference type="NCBIfam" id="NF009676">
    <property type="entry name" value="PRK13197.1"/>
    <property type="match status" value="1"/>
</dbReference>
<keyword evidence="3" id="KW-0963">Cytoplasm</keyword>
<dbReference type="Pfam" id="PF01470">
    <property type="entry name" value="Peptidase_C15"/>
    <property type="match status" value="1"/>
</dbReference>
<dbReference type="InterPro" id="IPR016125">
    <property type="entry name" value="Peptidase_C15-like"/>
</dbReference>
<evidence type="ECO:0000256" key="3">
    <source>
        <dbReference type="ARBA" id="ARBA00022490"/>
    </source>
</evidence>
<dbReference type="EMBL" id="JABFMT010000042">
    <property type="protein sequence ID" value="NUU04418.1"/>
    <property type="molecule type" value="Genomic_DNA"/>
</dbReference>
<evidence type="ECO:0000256" key="2">
    <source>
        <dbReference type="ARBA" id="ARBA00019191"/>
    </source>
</evidence>